<organism evidence="1">
    <name type="scientific">hydrothermal vent metagenome</name>
    <dbReference type="NCBI Taxonomy" id="652676"/>
    <lineage>
        <taxon>unclassified sequences</taxon>
        <taxon>metagenomes</taxon>
        <taxon>ecological metagenomes</taxon>
    </lineage>
</organism>
<protein>
    <submittedName>
        <fullName evidence="1">Uncharacterized protein</fullName>
    </submittedName>
</protein>
<reference evidence="1" key="1">
    <citation type="submission" date="2018-06" db="EMBL/GenBank/DDBJ databases">
        <authorList>
            <person name="Zhirakovskaya E."/>
        </authorList>
    </citation>
    <scope>NUCLEOTIDE SEQUENCE</scope>
</reference>
<gene>
    <name evidence="1" type="ORF">MNBD_BACTEROID05-258</name>
</gene>
<sequence>MIRPVVDNIVDVIVASVRPQRIILFGSRARQNSCFIYSSAVREGIVLYG</sequence>
<dbReference type="AlphaFoldDB" id="A0A3B0U436"/>
<proteinExistence type="predicted"/>
<accession>A0A3B0U436</accession>
<name>A0A3B0U436_9ZZZZ</name>
<dbReference type="EMBL" id="UOEN01000274">
    <property type="protein sequence ID" value="VAW15554.1"/>
    <property type="molecule type" value="Genomic_DNA"/>
</dbReference>
<evidence type="ECO:0000313" key="1">
    <source>
        <dbReference type="EMBL" id="VAW15554.1"/>
    </source>
</evidence>